<feature type="compositionally biased region" description="Low complexity" evidence="2">
    <location>
        <begin position="407"/>
        <end position="421"/>
    </location>
</feature>
<accession>A0A9P7Q223</accession>
<organism evidence="3 4">
    <name type="scientific">Claviceps humidiphila</name>
    <dbReference type="NCBI Taxonomy" id="1294629"/>
    <lineage>
        <taxon>Eukaryota</taxon>
        <taxon>Fungi</taxon>
        <taxon>Dikarya</taxon>
        <taxon>Ascomycota</taxon>
        <taxon>Pezizomycotina</taxon>
        <taxon>Sordariomycetes</taxon>
        <taxon>Hypocreomycetidae</taxon>
        <taxon>Hypocreales</taxon>
        <taxon>Clavicipitaceae</taxon>
        <taxon>Claviceps</taxon>
    </lineage>
</organism>
<dbReference type="EMBL" id="SRQM01000312">
    <property type="protein sequence ID" value="KAG6113015.1"/>
    <property type="molecule type" value="Genomic_DNA"/>
</dbReference>
<evidence type="ECO:0000256" key="2">
    <source>
        <dbReference type="SAM" id="MobiDB-lite"/>
    </source>
</evidence>
<keyword evidence="1" id="KW-0175">Coiled coil</keyword>
<feature type="coiled-coil region" evidence="1">
    <location>
        <begin position="7"/>
        <end position="41"/>
    </location>
</feature>
<feature type="region of interest" description="Disordered" evidence="2">
    <location>
        <begin position="396"/>
        <end position="428"/>
    </location>
</feature>
<keyword evidence="4" id="KW-1185">Reference proteome</keyword>
<evidence type="ECO:0000313" key="3">
    <source>
        <dbReference type="EMBL" id="KAG6113015.1"/>
    </source>
</evidence>
<sequence>MDQKNDNNAIRQGVPELEQRIKELERKIEEKDEALRQEIRTGLHQESKSRELLDEERALRTQTDERFSAYIKTTEELKWEKWDQGEKRKEETEEIRKAQAREIVLLQERDEALRQVLVQEKNHELKQCQERIAWAEKQRDEANKKVRDMQQEKHEAEKQRDEANNKVREMQQEKDEASRKAISFEKKRNKALGQRDEALGQKIKILEQLNEALGKRDEALRQADSLRKEKDEALRQADSLRKEKDEALRQLQLSSMLDLFVQCQTSLSSKLASDPDTFQRNPKKATKMTNRFKPLKLHQFHGCEQEQRAVFDELCNVFTPDLLVFTRLITVIEIGEMIETIASEKGLEMFLWAHVEGFARQVFWKLPSADKNSTVCEMYGEITVIHYVRNLDESIGMTASPGEDPGAATTSTQAQDAAPDSADSKTNVEKDKVFKPDGLYVCTKPGKGRGRNILLFPIEIKPGYAVTRQLIASLKDTDTFGEAKLGQPPQPGMHLLWGALMQIYDYMVRSLSSYGMLTTGEVIIFLYIDWSSDATTLYYHVAIPGEPANDTTGAPNDLKEAAFRSAVGEYVTFVLMTMRKCRDMDRKQREGVRAKLTKGDLLPTATKANTGTQTKDSDTNQ</sequence>
<evidence type="ECO:0000313" key="4">
    <source>
        <dbReference type="Proteomes" id="UP000732380"/>
    </source>
</evidence>
<reference evidence="3 4" key="1">
    <citation type="journal article" date="2020" name="bioRxiv">
        <title>Whole genome comparisons of ergot fungi reveals the divergence and evolution of species within the genus Claviceps are the result of varying mechanisms driving genome evolution and host range expansion.</title>
        <authorList>
            <person name="Wyka S.A."/>
            <person name="Mondo S.J."/>
            <person name="Liu M."/>
            <person name="Dettman J."/>
            <person name="Nalam V."/>
            <person name="Broders K.D."/>
        </authorList>
    </citation>
    <scope>NUCLEOTIDE SEQUENCE [LARGE SCALE GENOMIC DNA]</scope>
    <source>
        <strain evidence="3 4">LM576</strain>
    </source>
</reference>
<gene>
    <name evidence="3" type="ORF">E4U13_004041</name>
</gene>
<comment type="caution">
    <text evidence="3">The sequence shown here is derived from an EMBL/GenBank/DDBJ whole genome shotgun (WGS) entry which is preliminary data.</text>
</comment>
<dbReference type="Proteomes" id="UP000732380">
    <property type="component" value="Unassembled WGS sequence"/>
</dbReference>
<feature type="region of interest" description="Disordered" evidence="2">
    <location>
        <begin position="139"/>
        <end position="179"/>
    </location>
</feature>
<name>A0A9P7Q223_9HYPO</name>
<protein>
    <submittedName>
        <fullName evidence="3">Uncharacterized protein</fullName>
    </submittedName>
</protein>
<dbReference type="AlphaFoldDB" id="A0A9P7Q223"/>
<evidence type="ECO:0000256" key="1">
    <source>
        <dbReference type="SAM" id="Coils"/>
    </source>
</evidence>
<proteinExistence type="predicted"/>
<feature type="region of interest" description="Disordered" evidence="2">
    <location>
        <begin position="586"/>
        <end position="621"/>
    </location>
</feature>